<dbReference type="EMBL" id="CAXLJM020000008">
    <property type="protein sequence ID" value="CAL8075666.1"/>
    <property type="molecule type" value="Genomic_DNA"/>
</dbReference>
<dbReference type="PROSITE" id="PS50157">
    <property type="entry name" value="ZINC_FINGER_C2H2_2"/>
    <property type="match status" value="1"/>
</dbReference>
<sequence>MSSLAPVYQCDLCSLTNESVIALQQHIMSKHPGVIRDTVAFECTKCGVLFYSVDFYCEHFKIHEDQQMAPANPTDGRKTTEKGKGKGLRSKTAGGSNAAKTAPQHGSGTASKVKVIHPMCSTPVKIISITQAGTATSTQSLGYNFELNNGNASTLVGSNGQSSVEWIVEVPPQ</sequence>
<gene>
    <name evidence="4" type="ORF">ODALV1_LOCUS3248</name>
</gene>
<evidence type="ECO:0000256" key="2">
    <source>
        <dbReference type="SAM" id="MobiDB-lite"/>
    </source>
</evidence>
<feature type="compositionally biased region" description="Basic and acidic residues" evidence="2">
    <location>
        <begin position="75"/>
        <end position="84"/>
    </location>
</feature>
<evidence type="ECO:0000259" key="3">
    <source>
        <dbReference type="PROSITE" id="PS50157"/>
    </source>
</evidence>
<feature type="domain" description="C2H2-type" evidence="3">
    <location>
        <begin position="41"/>
        <end position="68"/>
    </location>
</feature>
<dbReference type="InterPro" id="IPR036236">
    <property type="entry name" value="Znf_C2H2_sf"/>
</dbReference>
<dbReference type="Proteomes" id="UP001642540">
    <property type="component" value="Unassembled WGS sequence"/>
</dbReference>
<keyword evidence="1" id="KW-0479">Metal-binding</keyword>
<name>A0ABP1PSG3_9HEXA</name>
<proteinExistence type="predicted"/>
<organism evidence="4 5">
    <name type="scientific">Orchesella dallaii</name>
    <dbReference type="NCBI Taxonomy" id="48710"/>
    <lineage>
        <taxon>Eukaryota</taxon>
        <taxon>Metazoa</taxon>
        <taxon>Ecdysozoa</taxon>
        <taxon>Arthropoda</taxon>
        <taxon>Hexapoda</taxon>
        <taxon>Collembola</taxon>
        <taxon>Entomobryomorpha</taxon>
        <taxon>Entomobryoidea</taxon>
        <taxon>Orchesellidae</taxon>
        <taxon>Orchesellinae</taxon>
        <taxon>Orchesella</taxon>
    </lineage>
</organism>
<dbReference type="Gene3D" id="3.30.160.60">
    <property type="entry name" value="Classic Zinc Finger"/>
    <property type="match status" value="1"/>
</dbReference>
<dbReference type="PROSITE" id="PS00028">
    <property type="entry name" value="ZINC_FINGER_C2H2_1"/>
    <property type="match status" value="1"/>
</dbReference>
<evidence type="ECO:0000313" key="5">
    <source>
        <dbReference type="Proteomes" id="UP001642540"/>
    </source>
</evidence>
<evidence type="ECO:0000313" key="4">
    <source>
        <dbReference type="EMBL" id="CAL8075666.1"/>
    </source>
</evidence>
<feature type="compositionally biased region" description="Polar residues" evidence="2">
    <location>
        <begin position="93"/>
        <end position="110"/>
    </location>
</feature>
<protein>
    <recommendedName>
        <fullName evidence="3">C2H2-type domain-containing protein</fullName>
    </recommendedName>
</protein>
<dbReference type="InterPro" id="IPR013087">
    <property type="entry name" value="Znf_C2H2_type"/>
</dbReference>
<dbReference type="SMART" id="SM00355">
    <property type="entry name" value="ZnF_C2H2"/>
    <property type="match status" value="2"/>
</dbReference>
<evidence type="ECO:0000256" key="1">
    <source>
        <dbReference type="PROSITE-ProRule" id="PRU00042"/>
    </source>
</evidence>
<dbReference type="SUPFAM" id="SSF57667">
    <property type="entry name" value="beta-beta-alpha zinc fingers"/>
    <property type="match status" value="1"/>
</dbReference>
<keyword evidence="1" id="KW-0862">Zinc</keyword>
<comment type="caution">
    <text evidence="4">The sequence shown here is derived from an EMBL/GenBank/DDBJ whole genome shotgun (WGS) entry which is preliminary data.</text>
</comment>
<keyword evidence="1" id="KW-0863">Zinc-finger</keyword>
<keyword evidence="5" id="KW-1185">Reference proteome</keyword>
<reference evidence="4 5" key="1">
    <citation type="submission" date="2024-08" db="EMBL/GenBank/DDBJ databases">
        <authorList>
            <person name="Cucini C."/>
            <person name="Frati F."/>
        </authorList>
    </citation>
    <scope>NUCLEOTIDE SEQUENCE [LARGE SCALE GENOMIC DNA]</scope>
</reference>
<accession>A0ABP1PSG3</accession>
<feature type="region of interest" description="Disordered" evidence="2">
    <location>
        <begin position="68"/>
        <end position="112"/>
    </location>
</feature>